<dbReference type="PROSITE" id="PS50977">
    <property type="entry name" value="HTH_TETR_2"/>
    <property type="match status" value="1"/>
</dbReference>
<dbReference type="PANTHER" id="PTHR30055:SF234">
    <property type="entry name" value="HTH-TYPE TRANSCRIPTIONAL REGULATOR BETI"/>
    <property type="match status" value="1"/>
</dbReference>
<keyword evidence="4" id="KW-0805">Transcription regulation</keyword>
<evidence type="ECO:0000256" key="8">
    <source>
        <dbReference type="PROSITE-ProRule" id="PRU00335"/>
    </source>
</evidence>
<evidence type="ECO:0000256" key="7">
    <source>
        <dbReference type="ARBA" id="ARBA00030200"/>
    </source>
</evidence>
<sequence>MLSSTDSSSRNRSRLKAGDRRDQLLDVLVQVIRTEGFEQVTMARLADAAEVNPSLLMHHFGNKEKLMLALVERTLQRYSELFSEMPTQGSARGRLVRVLGLMFGQRWMATLHAPELFAMLSIARRNPDVAQAVGRMYRGFHRVLTQELTLQQNEGTIRIAEPQQTARMLMALIEGGHYFSEQVCADGKADEQYQQQLVIHALQMLCAGPLTREETVLLENDSLAQEEALHAKH</sequence>
<keyword evidence="6" id="KW-0804">Transcription</keyword>
<dbReference type="InterPro" id="IPR009057">
    <property type="entry name" value="Homeodomain-like_sf"/>
</dbReference>
<organism evidence="10 11">
    <name type="scientific">Thalassolituus marinus</name>
    <dbReference type="NCBI Taxonomy" id="671053"/>
    <lineage>
        <taxon>Bacteria</taxon>
        <taxon>Pseudomonadati</taxon>
        <taxon>Pseudomonadota</taxon>
        <taxon>Gammaproteobacteria</taxon>
        <taxon>Oceanospirillales</taxon>
        <taxon>Oceanospirillaceae</taxon>
        <taxon>Thalassolituus</taxon>
    </lineage>
</organism>
<dbReference type="InterPro" id="IPR036271">
    <property type="entry name" value="Tet_transcr_reg_TetR-rel_C_sf"/>
</dbReference>
<evidence type="ECO:0000256" key="4">
    <source>
        <dbReference type="ARBA" id="ARBA00023015"/>
    </source>
</evidence>
<dbReference type="Gene3D" id="1.10.357.10">
    <property type="entry name" value="Tetracycline Repressor, domain 2"/>
    <property type="match status" value="1"/>
</dbReference>
<dbReference type="SUPFAM" id="SSF46689">
    <property type="entry name" value="Homeodomain-like"/>
    <property type="match status" value="1"/>
</dbReference>
<comment type="subunit">
    <text evidence="2">Homodimer.</text>
</comment>
<evidence type="ECO:0000256" key="5">
    <source>
        <dbReference type="ARBA" id="ARBA00023125"/>
    </source>
</evidence>
<dbReference type="InterPro" id="IPR050109">
    <property type="entry name" value="HTH-type_TetR-like_transc_reg"/>
</dbReference>
<keyword evidence="5 8" id="KW-0238">DNA-binding</keyword>
<dbReference type="InterPro" id="IPR041646">
    <property type="entry name" value="IcaR_C"/>
</dbReference>
<protein>
    <recommendedName>
        <fullName evidence="3">Biofilm operon icaADBC HTH-type negative transcriptional regulator IcaR</fullName>
    </recommendedName>
    <alternativeName>
        <fullName evidence="7">Intercellular adhesion protein R</fullName>
    </alternativeName>
</protein>
<feature type="DNA-binding region" description="H-T-H motif" evidence="8">
    <location>
        <begin position="41"/>
        <end position="60"/>
    </location>
</feature>
<evidence type="ECO:0000256" key="1">
    <source>
        <dbReference type="ARBA" id="ARBA00002291"/>
    </source>
</evidence>
<dbReference type="Pfam" id="PF18665">
    <property type="entry name" value="TetR_C_37"/>
    <property type="match status" value="1"/>
</dbReference>
<comment type="function">
    <text evidence="1">Represses transcription of the icaADBC operon necessary for biofilm production.</text>
</comment>
<evidence type="ECO:0000313" key="10">
    <source>
        <dbReference type="EMBL" id="MCA6064809.1"/>
    </source>
</evidence>
<comment type="caution">
    <text evidence="10">The sequence shown here is derived from an EMBL/GenBank/DDBJ whole genome shotgun (WGS) entry which is preliminary data.</text>
</comment>
<dbReference type="Pfam" id="PF00440">
    <property type="entry name" value="TetR_N"/>
    <property type="match status" value="1"/>
</dbReference>
<dbReference type="SUPFAM" id="SSF48498">
    <property type="entry name" value="Tetracyclin repressor-like, C-terminal domain"/>
    <property type="match status" value="1"/>
</dbReference>
<evidence type="ECO:0000313" key="11">
    <source>
        <dbReference type="Proteomes" id="UP000714380"/>
    </source>
</evidence>
<proteinExistence type="predicted"/>
<feature type="domain" description="HTH tetR-type" evidence="9">
    <location>
        <begin position="18"/>
        <end position="78"/>
    </location>
</feature>
<keyword evidence="11" id="KW-1185">Reference proteome</keyword>
<dbReference type="Proteomes" id="UP000714380">
    <property type="component" value="Unassembled WGS sequence"/>
</dbReference>
<evidence type="ECO:0000256" key="6">
    <source>
        <dbReference type="ARBA" id="ARBA00023163"/>
    </source>
</evidence>
<dbReference type="InterPro" id="IPR001647">
    <property type="entry name" value="HTH_TetR"/>
</dbReference>
<evidence type="ECO:0000259" key="9">
    <source>
        <dbReference type="PROSITE" id="PS50977"/>
    </source>
</evidence>
<dbReference type="EMBL" id="JAEDAH010000093">
    <property type="protein sequence ID" value="MCA6064809.1"/>
    <property type="molecule type" value="Genomic_DNA"/>
</dbReference>
<dbReference type="PANTHER" id="PTHR30055">
    <property type="entry name" value="HTH-TYPE TRANSCRIPTIONAL REGULATOR RUTR"/>
    <property type="match status" value="1"/>
</dbReference>
<evidence type="ECO:0000256" key="3">
    <source>
        <dbReference type="ARBA" id="ARBA00014341"/>
    </source>
</evidence>
<name>A0ABS7ZSX7_9GAMM</name>
<accession>A0ABS7ZSX7</accession>
<dbReference type="RefSeq" id="WP_225676144.1">
    <property type="nucleotide sequence ID" value="NZ_JAEDAH010000093.1"/>
</dbReference>
<evidence type="ECO:0000256" key="2">
    <source>
        <dbReference type="ARBA" id="ARBA00011738"/>
    </source>
</evidence>
<reference evidence="10 11" key="1">
    <citation type="submission" date="2020-12" db="EMBL/GenBank/DDBJ databases">
        <title>Novel Thalassolituus-related marine hydrocarbonoclastic bacteria mediated algae-derived hydrocarbons mineralization in twilight zone of the northern South China Sea.</title>
        <authorList>
            <person name="Dong C."/>
        </authorList>
    </citation>
    <scope>NUCLEOTIDE SEQUENCE [LARGE SCALE GENOMIC DNA]</scope>
    <source>
        <strain evidence="10 11">IMCC1826</strain>
    </source>
</reference>
<gene>
    <name evidence="10" type="ORF">I9W95_14445</name>
</gene>